<dbReference type="Pfam" id="PF00732">
    <property type="entry name" value="GMC_oxred_N"/>
    <property type="match status" value="1"/>
</dbReference>
<feature type="binding site" evidence="7">
    <location>
        <position position="247"/>
    </location>
    <ligand>
        <name>FAD</name>
        <dbReference type="ChEBI" id="CHEBI:57692"/>
    </ligand>
</feature>
<evidence type="ECO:0000313" key="11">
    <source>
        <dbReference type="EMBL" id="KAK3367670.1"/>
    </source>
</evidence>
<keyword evidence="5" id="KW-0560">Oxidoreductase</keyword>
<evidence type="ECO:0000256" key="8">
    <source>
        <dbReference type="RuleBase" id="RU003968"/>
    </source>
</evidence>
<dbReference type="Proteomes" id="UP001285441">
    <property type="component" value="Unassembled WGS sequence"/>
</dbReference>
<dbReference type="AlphaFoldDB" id="A0AAE0K103"/>
<reference evidence="11" key="2">
    <citation type="submission" date="2023-06" db="EMBL/GenBank/DDBJ databases">
        <authorList>
            <consortium name="Lawrence Berkeley National Laboratory"/>
            <person name="Haridas S."/>
            <person name="Hensen N."/>
            <person name="Bonometti L."/>
            <person name="Westerberg I."/>
            <person name="Brannstrom I.O."/>
            <person name="Guillou S."/>
            <person name="Cros-Aarteil S."/>
            <person name="Calhoun S."/>
            <person name="Kuo A."/>
            <person name="Mondo S."/>
            <person name="Pangilinan J."/>
            <person name="Riley R."/>
            <person name="LaButti K."/>
            <person name="Andreopoulos B."/>
            <person name="Lipzen A."/>
            <person name="Chen C."/>
            <person name="Yanf M."/>
            <person name="Daum C."/>
            <person name="Ng V."/>
            <person name="Clum A."/>
            <person name="Steindorff A."/>
            <person name="Ohm R."/>
            <person name="Martin F."/>
            <person name="Silar P."/>
            <person name="Natvig D."/>
            <person name="Lalanne C."/>
            <person name="Gautier V."/>
            <person name="Ament-velasquez S.L."/>
            <person name="Kruys A."/>
            <person name="Hutchinson M.I."/>
            <person name="Powell A.J."/>
            <person name="Barry K."/>
            <person name="Miller A.N."/>
            <person name="Grigoriev I.V."/>
            <person name="Debuchy R."/>
            <person name="Gladieux P."/>
            <person name="Thoren M.H."/>
            <person name="Johannesson H."/>
        </authorList>
    </citation>
    <scope>NUCLEOTIDE SEQUENCE</scope>
    <source>
        <strain evidence="11">CBS 232.78</strain>
    </source>
</reference>
<dbReference type="InterPro" id="IPR000172">
    <property type="entry name" value="GMC_OxRdtase_N"/>
</dbReference>
<dbReference type="InterPro" id="IPR036188">
    <property type="entry name" value="FAD/NAD-bd_sf"/>
</dbReference>
<evidence type="ECO:0000256" key="6">
    <source>
        <dbReference type="PIRSR" id="PIRSR000137-1"/>
    </source>
</evidence>
<organism evidence="11 12">
    <name type="scientific">Podospora didyma</name>
    <dbReference type="NCBI Taxonomy" id="330526"/>
    <lineage>
        <taxon>Eukaryota</taxon>
        <taxon>Fungi</taxon>
        <taxon>Dikarya</taxon>
        <taxon>Ascomycota</taxon>
        <taxon>Pezizomycotina</taxon>
        <taxon>Sordariomycetes</taxon>
        <taxon>Sordariomycetidae</taxon>
        <taxon>Sordariales</taxon>
        <taxon>Podosporaceae</taxon>
        <taxon>Podospora</taxon>
    </lineage>
</organism>
<dbReference type="Gene3D" id="3.50.50.60">
    <property type="entry name" value="FAD/NAD(P)-binding domain"/>
    <property type="match status" value="1"/>
</dbReference>
<sequence>MSSTTLPSVTADGFAKTQFDFLIVGGGTAGLAVAARLSENPRFTVGVLEAGSSGFEDAAIDLPGLAGQALGTERDWGFETVRQPGLGGRTVPWARGKVLGGSSALNFMTWNRASRHDYDDWEELGNLGWGWDSLLPFFKKSESFFEPSSDAQTAARVASHTGLVGHDGPVKVSYPNEYSASHGVWHKTLESVGVKTNDSHLGGTNTGCWTSACSVDPLTANRSYGATAYYLPNASRPNLVVLTDAEVLEILLAQGEDSSGWEAKGVRFAHRGAEFSAFASREIVLSAGSVQSPQLLELSGVGGAAVLTAAGVSVKVDNPNVGENLQDHLTTTSVFEADPSLPNPDDLKTPEGLAAAQEEYIKSRTGPLTVLPVSMAYVPISHVMSQETTDTILYSSPAAALASSPDDPASQRDALLRRRFSPKAKDVGHVEYVFDLGNWSPCFPPAPVEGKKYASMLQIMQYPFSKGSVHITSGPSKGLAINPQYYAGAHGHLDLEIALHCHRFAEKICAAEPLASILRGQVHPLPSDSKDDEYLRAWLKKNLVTDWHPVGTCAMGGKAGARGGVVDERLRVYGVRGLRVADASIMPLQISAHLQATVYAIAEKAASMILEDVGVDI</sequence>
<evidence type="ECO:0000259" key="10">
    <source>
        <dbReference type="PROSITE" id="PS00624"/>
    </source>
</evidence>
<evidence type="ECO:0000256" key="1">
    <source>
        <dbReference type="ARBA" id="ARBA00001974"/>
    </source>
</evidence>
<dbReference type="PROSITE" id="PS00623">
    <property type="entry name" value="GMC_OXRED_1"/>
    <property type="match status" value="1"/>
</dbReference>
<comment type="similarity">
    <text evidence="2 8">Belongs to the GMC oxidoreductase family.</text>
</comment>
<feature type="domain" description="Glucose-methanol-choline oxidoreductase N-terminal" evidence="10">
    <location>
        <begin position="288"/>
        <end position="302"/>
    </location>
</feature>
<dbReference type="SUPFAM" id="SSF54373">
    <property type="entry name" value="FAD-linked reductases, C-terminal domain"/>
    <property type="match status" value="1"/>
</dbReference>
<dbReference type="PANTHER" id="PTHR11552">
    <property type="entry name" value="GLUCOSE-METHANOL-CHOLINE GMC OXIDOREDUCTASE"/>
    <property type="match status" value="1"/>
</dbReference>
<dbReference type="GO" id="GO:0016614">
    <property type="term" value="F:oxidoreductase activity, acting on CH-OH group of donors"/>
    <property type="evidence" value="ECO:0007669"/>
    <property type="project" value="InterPro"/>
</dbReference>
<dbReference type="InterPro" id="IPR007867">
    <property type="entry name" value="GMC_OxRtase_C"/>
</dbReference>
<comment type="cofactor">
    <cofactor evidence="1 7">
        <name>FAD</name>
        <dbReference type="ChEBI" id="CHEBI:57692"/>
    </cofactor>
</comment>
<dbReference type="GO" id="GO:0050660">
    <property type="term" value="F:flavin adenine dinucleotide binding"/>
    <property type="evidence" value="ECO:0007669"/>
    <property type="project" value="InterPro"/>
</dbReference>
<dbReference type="SUPFAM" id="SSF51905">
    <property type="entry name" value="FAD/NAD(P)-binding domain"/>
    <property type="match status" value="1"/>
</dbReference>
<evidence type="ECO:0000259" key="9">
    <source>
        <dbReference type="PROSITE" id="PS00623"/>
    </source>
</evidence>
<dbReference type="Gene3D" id="3.30.560.10">
    <property type="entry name" value="Glucose Oxidase, domain 3"/>
    <property type="match status" value="1"/>
</dbReference>
<feature type="binding site" evidence="7">
    <location>
        <begin position="547"/>
        <end position="548"/>
    </location>
    <ligand>
        <name>FAD</name>
        <dbReference type="ChEBI" id="CHEBI:57692"/>
    </ligand>
</feature>
<dbReference type="InterPro" id="IPR012132">
    <property type="entry name" value="GMC_OxRdtase"/>
</dbReference>
<feature type="domain" description="Glucose-methanol-choline oxidoreductase N-terminal" evidence="9">
    <location>
        <begin position="96"/>
        <end position="119"/>
    </location>
</feature>
<accession>A0AAE0K103</accession>
<comment type="caution">
    <text evidence="11">The sequence shown here is derived from an EMBL/GenBank/DDBJ whole genome shotgun (WGS) entry which is preliminary data.</text>
</comment>
<protein>
    <submittedName>
        <fullName evidence="11">Choline dehydrogenase</fullName>
    </submittedName>
</protein>
<dbReference type="PROSITE" id="PS00624">
    <property type="entry name" value="GMC_OXRED_2"/>
    <property type="match status" value="1"/>
</dbReference>
<feature type="active site" description="Proton acceptor" evidence="6">
    <location>
        <position position="593"/>
    </location>
</feature>
<evidence type="ECO:0000256" key="5">
    <source>
        <dbReference type="ARBA" id="ARBA00023002"/>
    </source>
</evidence>
<evidence type="ECO:0000256" key="2">
    <source>
        <dbReference type="ARBA" id="ARBA00010790"/>
    </source>
</evidence>
<reference evidence="11" key="1">
    <citation type="journal article" date="2023" name="Mol. Phylogenet. Evol.">
        <title>Genome-scale phylogeny and comparative genomics of the fungal order Sordariales.</title>
        <authorList>
            <person name="Hensen N."/>
            <person name="Bonometti L."/>
            <person name="Westerberg I."/>
            <person name="Brannstrom I.O."/>
            <person name="Guillou S."/>
            <person name="Cros-Aarteil S."/>
            <person name="Calhoun S."/>
            <person name="Haridas S."/>
            <person name="Kuo A."/>
            <person name="Mondo S."/>
            <person name="Pangilinan J."/>
            <person name="Riley R."/>
            <person name="LaButti K."/>
            <person name="Andreopoulos B."/>
            <person name="Lipzen A."/>
            <person name="Chen C."/>
            <person name="Yan M."/>
            <person name="Daum C."/>
            <person name="Ng V."/>
            <person name="Clum A."/>
            <person name="Steindorff A."/>
            <person name="Ohm R.A."/>
            <person name="Martin F."/>
            <person name="Silar P."/>
            <person name="Natvig D.O."/>
            <person name="Lalanne C."/>
            <person name="Gautier V."/>
            <person name="Ament-Velasquez S.L."/>
            <person name="Kruys A."/>
            <person name="Hutchinson M.I."/>
            <person name="Powell A.J."/>
            <person name="Barry K."/>
            <person name="Miller A.N."/>
            <person name="Grigoriev I.V."/>
            <person name="Debuchy R."/>
            <person name="Gladieux P."/>
            <person name="Hiltunen Thoren M."/>
            <person name="Johannesson H."/>
        </authorList>
    </citation>
    <scope>NUCLEOTIDE SEQUENCE</scope>
    <source>
        <strain evidence="11">CBS 232.78</strain>
    </source>
</reference>
<evidence type="ECO:0000313" key="12">
    <source>
        <dbReference type="Proteomes" id="UP001285441"/>
    </source>
</evidence>
<proteinExistence type="inferred from homology"/>
<keyword evidence="12" id="KW-1185">Reference proteome</keyword>
<feature type="active site" description="Proton donor" evidence="6">
    <location>
        <position position="548"/>
    </location>
</feature>
<gene>
    <name evidence="11" type="ORF">B0H63DRAFT_489608</name>
</gene>
<dbReference type="PANTHER" id="PTHR11552:SF201">
    <property type="entry name" value="GLUCOSE-METHANOL-CHOLINE OXIDOREDUCTASE N-TERMINAL DOMAIN-CONTAINING PROTEIN"/>
    <property type="match status" value="1"/>
</dbReference>
<evidence type="ECO:0000256" key="7">
    <source>
        <dbReference type="PIRSR" id="PIRSR000137-2"/>
    </source>
</evidence>
<keyword evidence="4 7" id="KW-0274">FAD</keyword>
<dbReference type="EMBL" id="JAULSW010000011">
    <property type="protein sequence ID" value="KAK3367670.1"/>
    <property type="molecule type" value="Genomic_DNA"/>
</dbReference>
<dbReference type="PIRSF" id="PIRSF000137">
    <property type="entry name" value="Alcohol_oxidase"/>
    <property type="match status" value="1"/>
</dbReference>
<name>A0AAE0K103_9PEZI</name>
<feature type="binding site" evidence="7">
    <location>
        <position position="98"/>
    </location>
    <ligand>
        <name>FAD</name>
        <dbReference type="ChEBI" id="CHEBI:57692"/>
    </ligand>
</feature>
<keyword evidence="3 8" id="KW-0285">Flavoprotein</keyword>
<evidence type="ECO:0000256" key="4">
    <source>
        <dbReference type="ARBA" id="ARBA00022827"/>
    </source>
</evidence>
<dbReference type="Pfam" id="PF05199">
    <property type="entry name" value="GMC_oxred_C"/>
    <property type="match status" value="1"/>
</dbReference>
<evidence type="ECO:0000256" key="3">
    <source>
        <dbReference type="ARBA" id="ARBA00022630"/>
    </source>
</evidence>